<keyword evidence="7" id="KW-1185">Reference proteome</keyword>
<accession>A0A067DKD9</accession>
<evidence type="ECO:0000259" key="5">
    <source>
        <dbReference type="SMART" id="SM00856"/>
    </source>
</evidence>
<dbReference type="GO" id="GO:0046910">
    <property type="term" value="F:pectinesterase inhibitor activity"/>
    <property type="evidence" value="ECO:0007669"/>
    <property type="project" value="InterPro"/>
</dbReference>
<evidence type="ECO:0000256" key="2">
    <source>
        <dbReference type="ARBA" id="ARBA00023157"/>
    </source>
</evidence>
<keyword evidence="1 4" id="KW-0732">Signal</keyword>
<feature type="domain" description="Pectinesterase inhibitor" evidence="5">
    <location>
        <begin position="46"/>
        <end position="191"/>
    </location>
</feature>
<dbReference type="Proteomes" id="UP000027120">
    <property type="component" value="Unassembled WGS sequence"/>
</dbReference>
<feature type="signal peptide" evidence="4">
    <location>
        <begin position="1"/>
        <end position="27"/>
    </location>
</feature>
<dbReference type="PANTHER" id="PTHR36710">
    <property type="entry name" value="PECTINESTERASE INHIBITOR-LIKE"/>
    <property type="match status" value="1"/>
</dbReference>
<organism evidence="6 7">
    <name type="scientific">Citrus sinensis</name>
    <name type="common">Sweet orange</name>
    <name type="synonym">Citrus aurantium var. sinensis</name>
    <dbReference type="NCBI Taxonomy" id="2711"/>
    <lineage>
        <taxon>Eukaryota</taxon>
        <taxon>Viridiplantae</taxon>
        <taxon>Streptophyta</taxon>
        <taxon>Embryophyta</taxon>
        <taxon>Tracheophyta</taxon>
        <taxon>Spermatophyta</taxon>
        <taxon>Magnoliopsida</taxon>
        <taxon>eudicotyledons</taxon>
        <taxon>Gunneridae</taxon>
        <taxon>Pentapetalae</taxon>
        <taxon>rosids</taxon>
        <taxon>malvids</taxon>
        <taxon>Sapindales</taxon>
        <taxon>Rutaceae</taxon>
        <taxon>Aurantioideae</taxon>
        <taxon>Citrus</taxon>
    </lineage>
</organism>
<sequence length="203" mass="22969">MALSMKNSTFLFSLVLVFFLFVDTSFALNAMPLKIFPPNNDQEIILTTEALKNICKQTQNPSFCLRYLKNRTHIGTTKIYQLAQSSIELAKKFANDLHGEVSLSIKTENDTEVQHLYMICLENYKFAVDALYNAGTHLESGNYPALQVQASLAFEEAESVGNQLKVAPKRASSLRQMTKNLEYQCDIIRALISYICSQTKLCY</sequence>
<keyword evidence="2" id="KW-1015">Disulfide bond</keyword>
<protein>
    <recommendedName>
        <fullName evidence="5">Pectinesterase inhibitor domain-containing protein</fullName>
    </recommendedName>
</protein>
<reference evidence="6 7" key="1">
    <citation type="submission" date="2014-04" db="EMBL/GenBank/DDBJ databases">
        <authorList>
            <consortium name="International Citrus Genome Consortium"/>
            <person name="Gmitter F."/>
            <person name="Chen C."/>
            <person name="Farmerie W."/>
            <person name="Harkins T."/>
            <person name="Desany B."/>
            <person name="Mohiuddin M."/>
            <person name="Kodira C."/>
            <person name="Borodovsky M."/>
            <person name="Lomsadze A."/>
            <person name="Burns P."/>
            <person name="Jenkins J."/>
            <person name="Prochnik S."/>
            <person name="Shu S."/>
            <person name="Chapman J."/>
            <person name="Pitluck S."/>
            <person name="Schmutz J."/>
            <person name="Rokhsar D."/>
        </authorList>
    </citation>
    <scope>NUCLEOTIDE SEQUENCE</scope>
</reference>
<comment type="similarity">
    <text evidence="3">Belongs to the PMEI family.</text>
</comment>
<dbReference type="InterPro" id="IPR034086">
    <property type="entry name" value="PMEI_plant"/>
</dbReference>
<proteinExistence type="inferred from homology"/>
<dbReference type="Pfam" id="PF04043">
    <property type="entry name" value="PMEI"/>
    <property type="match status" value="1"/>
</dbReference>
<evidence type="ECO:0000313" key="6">
    <source>
        <dbReference type="EMBL" id="KDO42025.1"/>
    </source>
</evidence>
<dbReference type="InterPro" id="IPR035513">
    <property type="entry name" value="Invertase/methylesterase_inhib"/>
</dbReference>
<evidence type="ECO:0000256" key="4">
    <source>
        <dbReference type="SAM" id="SignalP"/>
    </source>
</evidence>
<dbReference type="InterPro" id="IPR052421">
    <property type="entry name" value="PCW_Enzyme_Inhibitor"/>
</dbReference>
<name>A0A067DKD9_CITSI</name>
<evidence type="ECO:0000256" key="3">
    <source>
        <dbReference type="ARBA" id="ARBA00038471"/>
    </source>
</evidence>
<dbReference type="eggNOG" id="ENOG502S9C3">
    <property type="taxonomic scope" value="Eukaryota"/>
</dbReference>
<feature type="chain" id="PRO_5001635628" description="Pectinesterase inhibitor domain-containing protein" evidence="4">
    <location>
        <begin position="28"/>
        <end position="203"/>
    </location>
</feature>
<dbReference type="InterPro" id="IPR006501">
    <property type="entry name" value="Pectinesterase_inhib_dom"/>
</dbReference>
<dbReference type="Gene3D" id="1.20.140.40">
    <property type="entry name" value="Invertase/pectin methylesterase inhibitor family protein"/>
    <property type="match status" value="1"/>
</dbReference>
<gene>
    <name evidence="6" type="ORF">CISIN_1g036332mg</name>
</gene>
<dbReference type="CDD" id="cd15797">
    <property type="entry name" value="PMEI"/>
    <property type="match status" value="1"/>
</dbReference>
<dbReference type="PaxDb" id="2711-XP_006485229.1"/>
<dbReference type="EMBL" id="KK785531">
    <property type="protein sequence ID" value="KDO42025.1"/>
    <property type="molecule type" value="Genomic_DNA"/>
</dbReference>
<dbReference type="SMART" id="SM00856">
    <property type="entry name" value="PMEI"/>
    <property type="match status" value="1"/>
</dbReference>
<evidence type="ECO:0000256" key="1">
    <source>
        <dbReference type="ARBA" id="ARBA00022729"/>
    </source>
</evidence>
<dbReference type="PANTHER" id="PTHR36710:SF4">
    <property type="entry name" value="PLANT INVERTASE_PECTIN METHYLESTERASE INHIBITOR SUPERFAMILY PROTEIN"/>
    <property type="match status" value="1"/>
</dbReference>
<evidence type="ECO:0000313" key="7">
    <source>
        <dbReference type="Proteomes" id="UP000027120"/>
    </source>
</evidence>
<dbReference type="SMR" id="A0A067DKD9"/>
<dbReference type="SUPFAM" id="SSF101148">
    <property type="entry name" value="Plant invertase/pectin methylesterase inhibitor"/>
    <property type="match status" value="1"/>
</dbReference>
<dbReference type="NCBIfam" id="TIGR01614">
    <property type="entry name" value="PME_inhib"/>
    <property type="match status" value="1"/>
</dbReference>
<dbReference type="AlphaFoldDB" id="A0A067DKD9"/>